<dbReference type="InterPro" id="IPR002155">
    <property type="entry name" value="Thiolase"/>
</dbReference>
<dbReference type="PANTHER" id="PTHR42870">
    <property type="entry name" value="ACETYL-COA C-ACETYLTRANSFERASE"/>
    <property type="match status" value="1"/>
</dbReference>
<dbReference type="AlphaFoldDB" id="A0A5B8U241"/>
<reference evidence="3 4" key="1">
    <citation type="journal article" date="2018" name="J. Microbiol.">
        <title>Baekduia soli gen. nov., sp. nov., a novel bacterium isolated from the soil of Baekdu Mountain and proposal of a novel family name, Baekduiaceae fam. nov.</title>
        <authorList>
            <person name="An D.S."/>
            <person name="Siddiqi M.Z."/>
            <person name="Kim K.H."/>
            <person name="Yu H.S."/>
            <person name="Im W.T."/>
        </authorList>
    </citation>
    <scope>NUCLEOTIDE SEQUENCE [LARGE SCALE GENOMIC DNA]</scope>
    <source>
        <strain evidence="3 4">BR7-21</strain>
    </source>
</reference>
<feature type="domain" description="Thiolase C-terminal" evidence="2">
    <location>
        <begin position="230"/>
        <end position="365"/>
    </location>
</feature>
<evidence type="ECO:0000313" key="3">
    <source>
        <dbReference type="EMBL" id="QEC47124.1"/>
    </source>
</evidence>
<dbReference type="Pfam" id="PF22691">
    <property type="entry name" value="Thiolase_C_1"/>
    <property type="match status" value="1"/>
</dbReference>
<dbReference type="Gene3D" id="3.40.47.10">
    <property type="match status" value="1"/>
</dbReference>
<evidence type="ECO:0000259" key="2">
    <source>
        <dbReference type="Pfam" id="PF22691"/>
    </source>
</evidence>
<protein>
    <submittedName>
        <fullName evidence="3">Thiolase</fullName>
    </submittedName>
</protein>
<dbReference type="OrthoDB" id="9785768at2"/>
<dbReference type="EMBL" id="CP042430">
    <property type="protein sequence ID" value="QEC47124.1"/>
    <property type="molecule type" value="Genomic_DNA"/>
</dbReference>
<proteinExistence type="predicted"/>
<feature type="region of interest" description="Disordered" evidence="1">
    <location>
        <begin position="374"/>
        <end position="402"/>
    </location>
</feature>
<dbReference type="SUPFAM" id="SSF53901">
    <property type="entry name" value="Thiolase-like"/>
    <property type="match status" value="2"/>
</dbReference>
<keyword evidence="4" id="KW-1185">Reference proteome</keyword>
<dbReference type="InterPro" id="IPR016039">
    <property type="entry name" value="Thiolase-like"/>
</dbReference>
<dbReference type="InterPro" id="IPR055140">
    <property type="entry name" value="Thiolase_C_2"/>
</dbReference>
<name>A0A5B8U241_9ACTN</name>
<feature type="compositionally biased region" description="Basic residues" evidence="1">
    <location>
        <begin position="390"/>
        <end position="402"/>
    </location>
</feature>
<accession>A0A5B8U241</accession>
<organism evidence="3 4">
    <name type="scientific">Baekduia soli</name>
    <dbReference type="NCBI Taxonomy" id="496014"/>
    <lineage>
        <taxon>Bacteria</taxon>
        <taxon>Bacillati</taxon>
        <taxon>Actinomycetota</taxon>
        <taxon>Thermoleophilia</taxon>
        <taxon>Solirubrobacterales</taxon>
        <taxon>Baekduiaceae</taxon>
        <taxon>Baekduia</taxon>
    </lineage>
</organism>
<dbReference type="CDD" id="cd00829">
    <property type="entry name" value="SCP-x_thiolase"/>
    <property type="match status" value="1"/>
</dbReference>
<dbReference type="PIRSF" id="PIRSF000429">
    <property type="entry name" value="Ac-CoA_Ac_transf"/>
    <property type="match status" value="1"/>
</dbReference>
<sequence length="402" mass="42555">MIAIAGAAEVQLGKALPGLSASDVMADAALAALDDAGLTTQDVDGLFASSTQMPWATVNLGEDLRIQPRYSDSTMLGGSSPMAHLEHARAAIAAGLCEVALIAYGSTQRSVGRSKASVQEIDPWEAPYHPWFPVAAYALVTSRHMYEYGTTPEQLAWVAVSARRWAQRNPDAWSRDDLTIADVLAAPRVCDPIGTLDCCLVTDGGGALVVTSAERARTLRRKPVHVLGTGEAHSHRAISAMPSLTRTCAVESGARAFEEAGLRPEDVDSLQLYDAFTITPILFLEDLGFCAKGEGGAFVADGRIAPDGVLPVNTSGGGLSYAHPGMNGMQLLVEAVRQIRHHDRDVVLAHGNGGVLSTQCTVLLGSEAAAGQRPKAGRMRVARPAEPAARRRRGPVVRVRAR</sequence>
<dbReference type="GO" id="GO:0016747">
    <property type="term" value="F:acyltransferase activity, transferring groups other than amino-acyl groups"/>
    <property type="evidence" value="ECO:0007669"/>
    <property type="project" value="InterPro"/>
</dbReference>
<evidence type="ECO:0000313" key="4">
    <source>
        <dbReference type="Proteomes" id="UP000321805"/>
    </source>
</evidence>
<dbReference type="KEGG" id="bsol:FSW04_05670"/>
<gene>
    <name evidence="3" type="ORF">FSW04_05670</name>
</gene>
<dbReference type="PANTHER" id="PTHR42870:SF1">
    <property type="entry name" value="NON-SPECIFIC LIPID-TRANSFER PROTEIN-LIKE 2"/>
    <property type="match status" value="1"/>
</dbReference>
<evidence type="ECO:0000256" key="1">
    <source>
        <dbReference type="SAM" id="MobiDB-lite"/>
    </source>
</evidence>
<dbReference type="Proteomes" id="UP000321805">
    <property type="component" value="Chromosome"/>
</dbReference>
<dbReference type="RefSeq" id="WP_146917157.1">
    <property type="nucleotide sequence ID" value="NZ_CP042430.1"/>
</dbReference>
<dbReference type="NCBIfam" id="NF004811">
    <property type="entry name" value="PRK06158.1"/>
    <property type="match status" value="1"/>
</dbReference>